<gene>
    <name evidence="3" type="ORF">PT015_16050</name>
</gene>
<evidence type="ECO:0000256" key="2">
    <source>
        <dbReference type="SAM" id="Phobius"/>
    </source>
</evidence>
<evidence type="ECO:0000313" key="4">
    <source>
        <dbReference type="Proteomes" id="UP001236585"/>
    </source>
</evidence>
<sequence>MVVRELAEVSFAYYLGELAVMSIVPAVGLILLIVGFRRQSRARRLPPGYFPPGPPPSGPPPNPTEPGTPPPPQYYPSPPPTPRPTRSSIVMIVVGSVLFGGGLLVILNGTADLAKQKHSAPRAPEVGDCIGAYNFRAHDGSPAAQDCAKPDSIFQVVSKGSATSTCPDGKTDDSDYAFLRDGSATLCFVLNFVQGRCYTASGSARAPLFAATDCDGAAPRFKVTSRIDDSKDSDSCPLGTKEISYKNPARLYCLQPLTN</sequence>
<dbReference type="RefSeq" id="WP_285185735.1">
    <property type="nucleotide sequence ID" value="NZ_CP126981.1"/>
</dbReference>
<name>A0ABY8VUS3_9MYCO</name>
<evidence type="ECO:0000256" key="1">
    <source>
        <dbReference type="SAM" id="MobiDB-lite"/>
    </source>
</evidence>
<dbReference type="Proteomes" id="UP001236585">
    <property type="component" value="Chromosome"/>
</dbReference>
<dbReference type="EMBL" id="CP126981">
    <property type="protein sequence ID" value="WIM86412.1"/>
    <property type="molecule type" value="Genomic_DNA"/>
</dbReference>
<evidence type="ECO:0000313" key="3">
    <source>
        <dbReference type="EMBL" id="WIM86412.1"/>
    </source>
</evidence>
<organism evidence="3 4">
    <name type="scientific">Candidatus Mycobacterium wuenschmannii</name>
    <dbReference type="NCBI Taxonomy" id="3027808"/>
    <lineage>
        <taxon>Bacteria</taxon>
        <taxon>Bacillati</taxon>
        <taxon>Actinomycetota</taxon>
        <taxon>Actinomycetes</taxon>
        <taxon>Mycobacteriales</taxon>
        <taxon>Mycobacteriaceae</taxon>
        <taxon>Mycobacterium</taxon>
    </lineage>
</organism>
<feature type="region of interest" description="Disordered" evidence="1">
    <location>
        <begin position="45"/>
        <end position="82"/>
    </location>
</feature>
<accession>A0ABY8VUS3</accession>
<feature type="transmembrane region" description="Helical" evidence="2">
    <location>
        <begin position="12"/>
        <end position="36"/>
    </location>
</feature>
<keyword evidence="2" id="KW-1133">Transmembrane helix</keyword>
<feature type="transmembrane region" description="Helical" evidence="2">
    <location>
        <begin position="89"/>
        <end position="107"/>
    </location>
</feature>
<protein>
    <submittedName>
        <fullName evidence="3">Uncharacterized protein</fullName>
    </submittedName>
</protein>
<keyword evidence="4" id="KW-1185">Reference proteome</keyword>
<keyword evidence="2" id="KW-0472">Membrane</keyword>
<keyword evidence="2" id="KW-0812">Transmembrane</keyword>
<feature type="compositionally biased region" description="Pro residues" evidence="1">
    <location>
        <begin position="48"/>
        <end position="82"/>
    </location>
</feature>
<reference evidence="3 4" key="1">
    <citation type="journal article" date="2023" name="Microbiol. Resour. Announc.">
        <title>Complete Genome Sequence of Mycobacterium wuenschmanii, a novel Nontuberculous Mycobacterium Isolated from a captive population of Amazon Milk Frogs.</title>
        <authorList>
            <person name="Hicks J."/>
            <person name="Zeineldin M."/>
            <person name="Ward H."/>
            <person name="Wuenschmann A."/>
            <person name="Camp P."/>
            <person name="Farrell D."/>
            <person name="Lehman K."/>
            <person name="Thacker T."/>
            <person name="Cuthbert E."/>
        </authorList>
    </citation>
    <scope>NUCLEOTIDE SEQUENCE [LARGE SCALE GENOMIC DNA]</scope>
    <source>
        <strain evidence="3 4">Wuenschmanii</strain>
    </source>
</reference>
<proteinExistence type="predicted"/>